<dbReference type="AlphaFoldDB" id="A0A9Q9EME6"/>
<dbReference type="PANTHER" id="PTHR43040">
    <property type="entry name" value="RIBONUCLEASE D"/>
    <property type="match status" value="1"/>
</dbReference>
<evidence type="ECO:0000313" key="3">
    <source>
        <dbReference type="Proteomes" id="UP001056384"/>
    </source>
</evidence>
<feature type="compositionally biased region" description="Basic and acidic residues" evidence="1">
    <location>
        <begin position="134"/>
        <end position="144"/>
    </location>
</feature>
<dbReference type="Proteomes" id="UP001056384">
    <property type="component" value="Chromosome 6"/>
</dbReference>
<feature type="region of interest" description="Disordered" evidence="1">
    <location>
        <begin position="113"/>
        <end position="151"/>
    </location>
</feature>
<dbReference type="EMBL" id="CP099423">
    <property type="protein sequence ID" value="USW54363.1"/>
    <property type="molecule type" value="Genomic_DNA"/>
</dbReference>
<protein>
    <submittedName>
        <fullName evidence="2">Uncharacterized protein</fullName>
    </submittedName>
</protein>
<name>A0A9Q9EME6_9PEZI</name>
<dbReference type="OrthoDB" id="26838at2759"/>
<evidence type="ECO:0000256" key="1">
    <source>
        <dbReference type="SAM" id="MobiDB-lite"/>
    </source>
</evidence>
<accession>A0A9Q9EME6</accession>
<evidence type="ECO:0000313" key="2">
    <source>
        <dbReference type="EMBL" id="USW54363.1"/>
    </source>
</evidence>
<dbReference type="PANTHER" id="PTHR43040:SF1">
    <property type="entry name" value="RIBONUCLEASE D"/>
    <property type="match status" value="1"/>
</dbReference>
<keyword evidence="3" id="KW-1185">Reference proteome</keyword>
<proteinExistence type="predicted"/>
<organism evidence="2 3">
    <name type="scientific">Septoria linicola</name>
    <dbReference type="NCBI Taxonomy" id="215465"/>
    <lineage>
        <taxon>Eukaryota</taxon>
        <taxon>Fungi</taxon>
        <taxon>Dikarya</taxon>
        <taxon>Ascomycota</taxon>
        <taxon>Pezizomycotina</taxon>
        <taxon>Dothideomycetes</taxon>
        <taxon>Dothideomycetidae</taxon>
        <taxon>Mycosphaerellales</taxon>
        <taxon>Mycosphaerellaceae</taxon>
        <taxon>Septoria</taxon>
    </lineage>
</organism>
<reference evidence="2" key="1">
    <citation type="submission" date="2022-06" db="EMBL/GenBank/DDBJ databases">
        <title>Complete genome sequences of two strains of the flax pathogen Septoria linicola.</title>
        <authorList>
            <person name="Lapalu N."/>
            <person name="Simon A."/>
            <person name="Demenou B."/>
            <person name="Paumier D."/>
            <person name="Guillot M.-P."/>
            <person name="Gout L."/>
            <person name="Valade R."/>
        </authorList>
    </citation>
    <scope>NUCLEOTIDE SEQUENCE</scope>
    <source>
        <strain evidence="2">SE15195</strain>
    </source>
</reference>
<gene>
    <name evidence="2" type="ORF">Slin15195_G076820</name>
</gene>
<sequence>MFDPRQGGSYEVFNIRPLPQILVDYCIGDVQLLPTLQTVYSKRFGDVWWERVEIESNRRLNEAMKADYKPQGKHKIFAPKKWKYLPIGHAHLRMKKRSSTAHVQNIPLLPAAMIPSSSKDPVSPRPGPSNRNDSGSERLRDKPVVLRRRRQ</sequence>